<organism evidence="2 3">
    <name type="scientific">Steinernema glaseri</name>
    <dbReference type="NCBI Taxonomy" id="37863"/>
    <lineage>
        <taxon>Eukaryota</taxon>
        <taxon>Metazoa</taxon>
        <taxon>Ecdysozoa</taxon>
        <taxon>Nematoda</taxon>
        <taxon>Chromadorea</taxon>
        <taxon>Rhabditida</taxon>
        <taxon>Tylenchina</taxon>
        <taxon>Panagrolaimomorpha</taxon>
        <taxon>Strongyloidoidea</taxon>
        <taxon>Steinernematidae</taxon>
        <taxon>Steinernema</taxon>
    </lineage>
</organism>
<dbReference type="Proteomes" id="UP000095287">
    <property type="component" value="Unplaced"/>
</dbReference>
<reference evidence="3" key="1">
    <citation type="submission" date="2016-11" db="UniProtKB">
        <authorList>
            <consortium name="WormBaseParasite"/>
        </authorList>
    </citation>
    <scope>IDENTIFICATION</scope>
</reference>
<evidence type="ECO:0000313" key="2">
    <source>
        <dbReference type="Proteomes" id="UP000095287"/>
    </source>
</evidence>
<feature type="compositionally biased region" description="Acidic residues" evidence="1">
    <location>
        <begin position="160"/>
        <end position="178"/>
    </location>
</feature>
<name>A0A1I7YEL7_9BILA</name>
<feature type="region of interest" description="Disordered" evidence="1">
    <location>
        <begin position="153"/>
        <end position="178"/>
    </location>
</feature>
<accession>A0A1I7YEL7</accession>
<protein>
    <submittedName>
        <fullName evidence="3">14_3_3 domain-containing protein</fullName>
    </submittedName>
</protein>
<dbReference type="WBParaSite" id="L893_g1551.t1">
    <property type="protein sequence ID" value="L893_g1551.t1"/>
    <property type="gene ID" value="L893_g1551"/>
</dbReference>
<feature type="region of interest" description="Disordered" evidence="1">
    <location>
        <begin position="1"/>
        <end position="20"/>
    </location>
</feature>
<evidence type="ECO:0000313" key="3">
    <source>
        <dbReference type="WBParaSite" id="L893_g1551.t1"/>
    </source>
</evidence>
<evidence type="ECO:0000256" key="1">
    <source>
        <dbReference type="SAM" id="MobiDB-lite"/>
    </source>
</evidence>
<proteinExistence type="predicted"/>
<keyword evidence="2" id="KW-1185">Reference proteome</keyword>
<sequence length="178" mass="19548">MALPEGEDPPTPPPPTWSISTTELPRSSGITFAMVRQHFLDAERLFTSSFGQFLDVPVYTMVLLGSAIDLEETILNSGRETVVKEENIANQEFGSTQIVKGIYYACSNVVRNKREDPRFSTAIDDKFKQIVMAFYARSVAELCILYADPADGTDKQDGQGEGEGEQGEGEQGDLSEQG</sequence>
<dbReference type="AlphaFoldDB" id="A0A1I7YEL7"/>